<feature type="binding site" evidence="10">
    <location>
        <position position="67"/>
    </location>
    <ligand>
        <name>ATP</name>
        <dbReference type="ChEBI" id="CHEBI:30616"/>
    </ligand>
</feature>
<dbReference type="InterPro" id="IPR017441">
    <property type="entry name" value="Protein_kinase_ATP_BS"/>
</dbReference>
<feature type="compositionally biased region" description="Polar residues" evidence="11">
    <location>
        <begin position="1195"/>
        <end position="1216"/>
    </location>
</feature>
<evidence type="ECO:0000259" key="12">
    <source>
        <dbReference type="PROSITE" id="PS50011"/>
    </source>
</evidence>
<dbReference type="RefSeq" id="XP_007388114.1">
    <property type="nucleotide sequence ID" value="XM_007388052.1"/>
</dbReference>
<feature type="compositionally biased region" description="Low complexity" evidence="11">
    <location>
        <begin position="446"/>
        <end position="456"/>
    </location>
</feature>
<feature type="region of interest" description="Disordered" evidence="11">
    <location>
        <begin position="857"/>
        <end position="946"/>
    </location>
</feature>
<keyword evidence="4" id="KW-0808">Transferase</keyword>
<feature type="compositionally biased region" description="Basic residues" evidence="11">
    <location>
        <begin position="1037"/>
        <end position="1046"/>
    </location>
</feature>
<dbReference type="OrthoDB" id="504170at2759"/>
<keyword evidence="7 10" id="KW-0067">ATP-binding</keyword>
<feature type="compositionally biased region" description="Polar residues" evidence="11">
    <location>
        <begin position="988"/>
        <end position="999"/>
    </location>
</feature>
<name>R7S5L9_PUNST</name>
<accession>R7S5L9</accession>
<feature type="region of interest" description="Disordered" evidence="11">
    <location>
        <begin position="346"/>
        <end position="380"/>
    </location>
</feature>
<dbReference type="GO" id="GO:0005737">
    <property type="term" value="C:cytoplasm"/>
    <property type="evidence" value="ECO:0007669"/>
    <property type="project" value="TreeGrafter"/>
</dbReference>
<dbReference type="CDD" id="cd14003">
    <property type="entry name" value="STKc_AMPK-like"/>
    <property type="match status" value="1"/>
</dbReference>
<organism evidence="13 14">
    <name type="scientific">Punctularia strigosozonata (strain HHB-11173)</name>
    <name type="common">White-rot fungus</name>
    <dbReference type="NCBI Taxonomy" id="741275"/>
    <lineage>
        <taxon>Eukaryota</taxon>
        <taxon>Fungi</taxon>
        <taxon>Dikarya</taxon>
        <taxon>Basidiomycota</taxon>
        <taxon>Agaricomycotina</taxon>
        <taxon>Agaricomycetes</taxon>
        <taxon>Corticiales</taxon>
        <taxon>Punctulariaceae</taxon>
        <taxon>Punctularia</taxon>
    </lineage>
</organism>
<sequence length="1304" mass="140031">MTATIGSAAVNHRAQLASAYNELGKELSSQKIRVVGNYTLGKVIGEGAYGKVRLGTHRMTSTKVAIKQIPKAMSAALTREIHHHRQLHHPHVVQLYEVIATESSIWLVSELCSGGELFDYLVEKGRLAEEEAKVVFGQLCLAVGYIHDKGIVHRDLKLENVLLDERCRVKLSDFGFTREYERGALLETFCGTTGYAAPEMLSEQKYLGPEVDIWSLGVILYTLLTGSLPFDDDDEAVMRAKIIKGDFEDPEWLSDEARDLIKNVLQMEPSKRLSISQILAHPWFNLIPQPVATDSLLTVPGTPPSSHPPLLPLDVNLTTPRAPALEQEDSGNTSVSSAASDSSFLSASSEFMPSTPTTPEGSLDHSHANVKPSEQEQDEIHPTLHRNASESTIKNIAAIHAVLGPSAAAPAFESVPEADEPTTSPLSTSPPAAPILRTSSTQSGSKAPPAHPTRTPARTKRRSVSSALSETFSIPDTPLAQQDPSAPPQNFAALLMTPAPVIFSTGLERELLETLSALGFDTAQIVHSVLTDACDCASAVWWMLKKKAERRAVERGEGARLVETGGMTPAVMTVPLMGEPEVEEKRAEKVIEVEKEKERKERKAPPSNVKTTHTHKDSVGTFGPTNPVLARSAPNLHFVPPTPTAEAHSKAAPGPVTPPRSESPTRPLLTPSASIISTQSTPGNKDSKEEKQGSKGRRGNRSGSVSIMQRATTALEAAGLVRKKSSEAVKEQKEREKEEKERQRALSPDEAGRSSHGSGSKLTKSPPLKAIKDALLPSTPSVDSEEARPQHPSATGSPWVIAGKTGGGADDSRVSTPSGSPGDTLRSLPNVGEKTMAPNRNRASLLAAFRMWFDADRKGKRKSANVVTKAAAPQRDAYGRSVSSPSTMGGGAGRGGGTMRRRGSSSGSNTGIPTRKSVNRAKRQSASSRRSSSVNSRRSSVNSMHVVMESPSYPLEGMAHISRQWSDNSRRSFGAHTPNSERGDYPSRPSSIRSFSMPSNRHRKSPSQSSAGSLHRTSSPLPRNHRRAGSGSSTRVVRNRQGRPSHMRQSSSASVHSVGSSRHGSTHDLSELDIPNRTTSPYKPSRRSLDDGSTPRKTTTYVAQKRTTPFMSPAATLGRSSWKKSWGLEPPGWQSRQMHVPIEVLSVSPVGAGGDTPASIRDVFSGRQSLSVGDESDWVDEDDDEMPFAGGLGQMPSSATSKTSFVSAAPSPTENYALSAPPKGKGRAGGSKRMNDWSGGYAPASGSAGANRHKPGVSPGARTSPLPTDGYDSGDMKGTRRQLPVGRSQAMRQIPIQEEDEDEE</sequence>
<evidence type="ECO:0000256" key="3">
    <source>
        <dbReference type="ARBA" id="ARBA00022553"/>
    </source>
</evidence>
<evidence type="ECO:0000313" key="14">
    <source>
        <dbReference type="Proteomes" id="UP000054196"/>
    </source>
</evidence>
<keyword evidence="3" id="KW-0597">Phosphoprotein</keyword>
<evidence type="ECO:0000256" key="1">
    <source>
        <dbReference type="ARBA" id="ARBA00012513"/>
    </source>
</evidence>
<feature type="compositionally biased region" description="Polar residues" evidence="11">
    <location>
        <begin position="351"/>
        <end position="360"/>
    </location>
</feature>
<dbReference type="PROSITE" id="PS50011">
    <property type="entry name" value="PROTEIN_KINASE_DOM"/>
    <property type="match status" value="1"/>
</dbReference>
<dbReference type="GO" id="GO:0035556">
    <property type="term" value="P:intracellular signal transduction"/>
    <property type="evidence" value="ECO:0007669"/>
    <property type="project" value="TreeGrafter"/>
</dbReference>
<evidence type="ECO:0000256" key="9">
    <source>
        <dbReference type="ARBA" id="ARBA00048679"/>
    </source>
</evidence>
<dbReference type="eggNOG" id="KOG0586">
    <property type="taxonomic scope" value="Eukaryota"/>
</dbReference>
<dbReference type="PROSITE" id="PS00108">
    <property type="entry name" value="PROTEIN_KINASE_ST"/>
    <property type="match status" value="1"/>
</dbReference>
<feature type="compositionally biased region" description="Low complexity" evidence="11">
    <location>
        <begin position="1047"/>
        <end position="1063"/>
    </location>
</feature>
<feature type="region of interest" description="Disordered" evidence="11">
    <location>
        <begin position="966"/>
        <end position="1103"/>
    </location>
</feature>
<evidence type="ECO:0000256" key="10">
    <source>
        <dbReference type="PROSITE-ProRule" id="PRU10141"/>
    </source>
</evidence>
<protein>
    <recommendedName>
        <fullName evidence="1">non-specific serine/threonine protein kinase</fullName>
        <ecNumber evidence="1">2.7.11.1</ecNumber>
    </recommendedName>
</protein>
<comment type="catalytic activity">
    <reaction evidence="8">
        <text>L-threonyl-[protein] + ATP = O-phospho-L-threonyl-[protein] + ADP + H(+)</text>
        <dbReference type="Rhea" id="RHEA:46608"/>
        <dbReference type="Rhea" id="RHEA-COMP:11060"/>
        <dbReference type="Rhea" id="RHEA-COMP:11605"/>
        <dbReference type="ChEBI" id="CHEBI:15378"/>
        <dbReference type="ChEBI" id="CHEBI:30013"/>
        <dbReference type="ChEBI" id="CHEBI:30616"/>
        <dbReference type="ChEBI" id="CHEBI:61977"/>
        <dbReference type="ChEBI" id="CHEBI:456216"/>
        <dbReference type="EC" id="2.7.11.1"/>
    </reaction>
</comment>
<dbReference type="InterPro" id="IPR000719">
    <property type="entry name" value="Prot_kinase_dom"/>
</dbReference>
<dbReference type="PANTHER" id="PTHR24346:SF110">
    <property type="entry name" value="NON-SPECIFIC SERINE_THREONINE PROTEIN KINASE"/>
    <property type="match status" value="1"/>
</dbReference>
<dbReference type="GeneID" id="18883983"/>
<dbReference type="Gene3D" id="1.10.510.10">
    <property type="entry name" value="Transferase(Phosphotransferase) domain 1"/>
    <property type="match status" value="1"/>
</dbReference>
<feature type="compositionally biased region" description="Acidic residues" evidence="11">
    <location>
        <begin position="1174"/>
        <end position="1186"/>
    </location>
</feature>
<feature type="domain" description="Protein kinase" evidence="12">
    <location>
        <begin position="38"/>
        <end position="284"/>
    </location>
</feature>
<dbReference type="EMBL" id="JH687553">
    <property type="protein sequence ID" value="EIN04721.1"/>
    <property type="molecule type" value="Genomic_DNA"/>
</dbReference>
<evidence type="ECO:0000256" key="11">
    <source>
        <dbReference type="SAM" id="MobiDB-lite"/>
    </source>
</evidence>
<reference evidence="14" key="1">
    <citation type="journal article" date="2012" name="Science">
        <title>The Paleozoic origin of enzymatic lignin decomposition reconstructed from 31 fungal genomes.</title>
        <authorList>
            <person name="Floudas D."/>
            <person name="Binder M."/>
            <person name="Riley R."/>
            <person name="Barry K."/>
            <person name="Blanchette R.A."/>
            <person name="Henrissat B."/>
            <person name="Martinez A.T."/>
            <person name="Otillar R."/>
            <person name="Spatafora J.W."/>
            <person name="Yadav J.S."/>
            <person name="Aerts A."/>
            <person name="Benoit I."/>
            <person name="Boyd A."/>
            <person name="Carlson A."/>
            <person name="Copeland A."/>
            <person name="Coutinho P.M."/>
            <person name="de Vries R.P."/>
            <person name="Ferreira P."/>
            <person name="Findley K."/>
            <person name="Foster B."/>
            <person name="Gaskell J."/>
            <person name="Glotzer D."/>
            <person name="Gorecki P."/>
            <person name="Heitman J."/>
            <person name="Hesse C."/>
            <person name="Hori C."/>
            <person name="Igarashi K."/>
            <person name="Jurgens J.A."/>
            <person name="Kallen N."/>
            <person name="Kersten P."/>
            <person name="Kohler A."/>
            <person name="Kuees U."/>
            <person name="Kumar T.K.A."/>
            <person name="Kuo A."/>
            <person name="LaButti K."/>
            <person name="Larrondo L.F."/>
            <person name="Lindquist E."/>
            <person name="Ling A."/>
            <person name="Lombard V."/>
            <person name="Lucas S."/>
            <person name="Lundell T."/>
            <person name="Martin R."/>
            <person name="McLaughlin D.J."/>
            <person name="Morgenstern I."/>
            <person name="Morin E."/>
            <person name="Murat C."/>
            <person name="Nagy L.G."/>
            <person name="Nolan M."/>
            <person name="Ohm R.A."/>
            <person name="Patyshakuliyeva A."/>
            <person name="Rokas A."/>
            <person name="Ruiz-Duenas F.J."/>
            <person name="Sabat G."/>
            <person name="Salamov A."/>
            <person name="Samejima M."/>
            <person name="Schmutz J."/>
            <person name="Slot J.C."/>
            <person name="St John F."/>
            <person name="Stenlid J."/>
            <person name="Sun H."/>
            <person name="Sun S."/>
            <person name="Syed K."/>
            <person name="Tsang A."/>
            <person name="Wiebenga A."/>
            <person name="Young D."/>
            <person name="Pisabarro A."/>
            <person name="Eastwood D.C."/>
            <person name="Martin F."/>
            <person name="Cullen D."/>
            <person name="Grigoriev I.V."/>
            <person name="Hibbett D.S."/>
        </authorList>
    </citation>
    <scope>NUCLEOTIDE SEQUENCE [LARGE SCALE GENOMIC DNA]</scope>
    <source>
        <strain evidence="14">HHB-11173 SS5</strain>
    </source>
</reference>
<evidence type="ECO:0000256" key="4">
    <source>
        <dbReference type="ARBA" id="ARBA00022679"/>
    </source>
</evidence>
<feature type="compositionally biased region" description="Gly residues" evidence="11">
    <location>
        <begin position="888"/>
        <end position="898"/>
    </location>
</feature>
<dbReference type="InterPro" id="IPR011009">
    <property type="entry name" value="Kinase-like_dom_sf"/>
</dbReference>
<feature type="compositionally biased region" description="Low complexity" evidence="11">
    <location>
        <begin position="1238"/>
        <end position="1250"/>
    </location>
</feature>
<comment type="catalytic activity">
    <reaction evidence="9">
        <text>L-seryl-[protein] + ATP = O-phospho-L-seryl-[protein] + ADP + H(+)</text>
        <dbReference type="Rhea" id="RHEA:17989"/>
        <dbReference type="Rhea" id="RHEA-COMP:9863"/>
        <dbReference type="Rhea" id="RHEA-COMP:11604"/>
        <dbReference type="ChEBI" id="CHEBI:15378"/>
        <dbReference type="ChEBI" id="CHEBI:29999"/>
        <dbReference type="ChEBI" id="CHEBI:30616"/>
        <dbReference type="ChEBI" id="CHEBI:83421"/>
        <dbReference type="ChEBI" id="CHEBI:456216"/>
        <dbReference type="EC" id="2.7.11.1"/>
    </reaction>
</comment>
<dbReference type="EC" id="2.7.11.1" evidence="1"/>
<dbReference type="GO" id="GO:0005524">
    <property type="term" value="F:ATP binding"/>
    <property type="evidence" value="ECO:0007669"/>
    <property type="project" value="UniProtKB-UniRule"/>
</dbReference>
<feature type="compositionally biased region" description="Low complexity" evidence="11">
    <location>
        <begin position="927"/>
        <end position="943"/>
    </location>
</feature>
<dbReference type="FunFam" id="1.10.510.10:FF:000650">
    <property type="entry name" value="Serine/threonine-protein kinase ppk16"/>
    <property type="match status" value="1"/>
</dbReference>
<keyword evidence="2" id="KW-0723">Serine/threonine-protein kinase</keyword>
<evidence type="ECO:0000256" key="2">
    <source>
        <dbReference type="ARBA" id="ARBA00022527"/>
    </source>
</evidence>
<evidence type="ECO:0000256" key="7">
    <source>
        <dbReference type="ARBA" id="ARBA00022840"/>
    </source>
</evidence>
<keyword evidence="14" id="KW-1185">Reference proteome</keyword>
<dbReference type="KEGG" id="psq:PUNSTDRAFT_55427"/>
<evidence type="ECO:0000313" key="13">
    <source>
        <dbReference type="EMBL" id="EIN04721.1"/>
    </source>
</evidence>
<evidence type="ECO:0000256" key="8">
    <source>
        <dbReference type="ARBA" id="ARBA00047899"/>
    </source>
</evidence>
<feature type="compositionally biased region" description="Polar residues" evidence="11">
    <location>
        <begin position="671"/>
        <end position="684"/>
    </location>
</feature>
<gene>
    <name evidence="13" type="ORF">PUNSTDRAFT_55427</name>
</gene>
<dbReference type="SMART" id="SM00220">
    <property type="entry name" value="S_TKc"/>
    <property type="match status" value="1"/>
</dbReference>
<feature type="compositionally biased region" description="Polar residues" evidence="11">
    <location>
        <begin position="464"/>
        <end position="484"/>
    </location>
</feature>
<feature type="compositionally biased region" description="Low complexity" evidence="11">
    <location>
        <begin position="421"/>
        <end position="430"/>
    </location>
</feature>
<feature type="compositionally biased region" description="Basic and acidic residues" evidence="11">
    <location>
        <begin position="592"/>
        <end position="604"/>
    </location>
</feature>
<dbReference type="SUPFAM" id="SSF56112">
    <property type="entry name" value="Protein kinase-like (PK-like)"/>
    <property type="match status" value="1"/>
</dbReference>
<dbReference type="PANTHER" id="PTHR24346">
    <property type="entry name" value="MAP/MICROTUBULE AFFINITY-REGULATING KINASE"/>
    <property type="match status" value="1"/>
</dbReference>
<proteinExistence type="predicted"/>
<dbReference type="PROSITE" id="PS00107">
    <property type="entry name" value="PROTEIN_KINASE_ATP"/>
    <property type="match status" value="1"/>
</dbReference>
<feature type="compositionally biased region" description="Basic and acidic residues" evidence="11">
    <location>
        <begin position="724"/>
        <end position="744"/>
    </location>
</feature>
<dbReference type="GO" id="GO:0004674">
    <property type="term" value="F:protein serine/threonine kinase activity"/>
    <property type="evidence" value="ECO:0007669"/>
    <property type="project" value="UniProtKB-KW"/>
</dbReference>
<dbReference type="Pfam" id="PF00069">
    <property type="entry name" value="Pkinase"/>
    <property type="match status" value="1"/>
</dbReference>
<dbReference type="Proteomes" id="UP000054196">
    <property type="component" value="Unassembled WGS sequence"/>
</dbReference>
<feature type="region of interest" description="Disordered" evidence="11">
    <location>
        <begin position="414"/>
        <end position="486"/>
    </location>
</feature>
<dbReference type="InterPro" id="IPR008271">
    <property type="entry name" value="Ser/Thr_kinase_AS"/>
</dbReference>
<evidence type="ECO:0000256" key="5">
    <source>
        <dbReference type="ARBA" id="ARBA00022741"/>
    </source>
</evidence>
<keyword evidence="5 10" id="KW-0547">Nucleotide-binding</keyword>
<evidence type="ECO:0000256" key="6">
    <source>
        <dbReference type="ARBA" id="ARBA00022777"/>
    </source>
</evidence>
<keyword evidence="6 13" id="KW-0418">Kinase</keyword>
<feature type="region of interest" description="Disordered" evidence="11">
    <location>
        <begin position="1165"/>
        <end position="1304"/>
    </location>
</feature>
<dbReference type="OMA" id="ATESNIW"/>
<feature type="region of interest" description="Disordered" evidence="11">
    <location>
        <begin position="592"/>
        <end position="840"/>
    </location>
</feature>
<feature type="compositionally biased region" description="Polar residues" evidence="11">
    <location>
        <begin position="1006"/>
        <end position="1021"/>
    </location>
</feature>
<dbReference type="HOGENOM" id="CLU_004007_1_1_1"/>